<dbReference type="OrthoDB" id="339107at2"/>
<evidence type="ECO:0000313" key="3">
    <source>
        <dbReference type="Proteomes" id="UP000245368"/>
    </source>
</evidence>
<accession>A0A2Z3JDQ4</accession>
<dbReference type="Gene3D" id="3.40.50.720">
    <property type="entry name" value="NAD(P)-binding Rossmann-like Domain"/>
    <property type="match status" value="1"/>
</dbReference>
<proteinExistence type="predicted"/>
<dbReference type="KEGG" id="dez:DKM44_08695"/>
<dbReference type="SUPFAM" id="SSF51735">
    <property type="entry name" value="NAD(P)-binding Rossmann-fold domains"/>
    <property type="match status" value="1"/>
</dbReference>
<reference evidence="2 3" key="1">
    <citation type="submission" date="2018-05" db="EMBL/GenBank/DDBJ databases">
        <title>Complete Genome Sequence of Deinococcus sp. strain 17bor-2.</title>
        <authorList>
            <person name="Srinivasan S."/>
        </authorList>
    </citation>
    <scope>NUCLEOTIDE SEQUENCE [LARGE SCALE GENOMIC DNA]</scope>
    <source>
        <strain evidence="2 3">17bor-2</strain>
    </source>
</reference>
<dbReference type="PANTHER" id="PTHR47129:SF1">
    <property type="entry name" value="NMRA-LIKE DOMAIN-CONTAINING PROTEIN"/>
    <property type="match status" value="1"/>
</dbReference>
<dbReference type="PANTHER" id="PTHR47129">
    <property type="entry name" value="QUINONE OXIDOREDUCTASE 2"/>
    <property type="match status" value="1"/>
</dbReference>
<protein>
    <submittedName>
        <fullName evidence="2">NAD(P)-dependent oxidoreductase</fullName>
    </submittedName>
</protein>
<evidence type="ECO:0000259" key="1">
    <source>
        <dbReference type="Pfam" id="PF05368"/>
    </source>
</evidence>
<evidence type="ECO:0000313" key="2">
    <source>
        <dbReference type="EMBL" id="AWN23297.1"/>
    </source>
</evidence>
<dbReference type="CDD" id="cd05269">
    <property type="entry name" value="TMR_SDR_a"/>
    <property type="match status" value="1"/>
</dbReference>
<gene>
    <name evidence="2" type="ORF">DKM44_08695</name>
</gene>
<name>A0A2Z3JDQ4_9DEIO</name>
<dbReference type="InterPro" id="IPR008030">
    <property type="entry name" value="NmrA-like"/>
</dbReference>
<dbReference type="RefSeq" id="WP_109827014.1">
    <property type="nucleotide sequence ID" value="NZ_CP029494.1"/>
</dbReference>
<dbReference type="EMBL" id="CP029494">
    <property type="protein sequence ID" value="AWN23297.1"/>
    <property type="molecule type" value="Genomic_DNA"/>
</dbReference>
<dbReference type="AlphaFoldDB" id="A0A2Z3JDQ4"/>
<sequence>MILITGATGQLGSAVMKQLLKRTPASQIAALVRDPGKASALEAQGAAIRTGSYDDLASLDRAMQGVEKVLLIAGTDEDNRVRQHQNVIDAARQAGVTCIAYTSRSLKDRRTVSNKLMQAHFETEDAIKASGLNSLLFRNVLYLDAVPGFVGEGVFERGIQLPTAQGRLPFALRSEMGEAIANALLDAPGGQTTYTFTGSQPASFGDIAAALSRLSGKAVTYTPIEPDVFEAHLRARGVPEVVIPRIVGFLTDIRNGQEDEVSSDLEHWLGRRPASLEAGLRSLYNL</sequence>
<dbReference type="Proteomes" id="UP000245368">
    <property type="component" value="Chromosome"/>
</dbReference>
<dbReference type="Gene3D" id="3.90.25.10">
    <property type="entry name" value="UDP-galactose 4-epimerase, domain 1"/>
    <property type="match status" value="1"/>
</dbReference>
<keyword evidence="3" id="KW-1185">Reference proteome</keyword>
<organism evidence="2 3">
    <name type="scientific">Deinococcus irradiatisoli</name>
    <dbReference type="NCBI Taxonomy" id="2202254"/>
    <lineage>
        <taxon>Bacteria</taxon>
        <taxon>Thermotogati</taxon>
        <taxon>Deinococcota</taxon>
        <taxon>Deinococci</taxon>
        <taxon>Deinococcales</taxon>
        <taxon>Deinococcaceae</taxon>
        <taxon>Deinococcus</taxon>
    </lineage>
</organism>
<dbReference type="InterPro" id="IPR052718">
    <property type="entry name" value="NmrA-type_oxidoreductase"/>
</dbReference>
<feature type="domain" description="NmrA-like" evidence="1">
    <location>
        <begin position="2"/>
        <end position="240"/>
    </location>
</feature>
<dbReference type="InterPro" id="IPR036291">
    <property type="entry name" value="NAD(P)-bd_dom_sf"/>
</dbReference>
<dbReference type="Pfam" id="PF05368">
    <property type="entry name" value="NmrA"/>
    <property type="match status" value="1"/>
</dbReference>